<dbReference type="EnsemblMetazoa" id="XM_014404354.2">
    <property type="protein sequence ID" value="XP_014259840.1"/>
    <property type="gene ID" value="LOC106672715"/>
</dbReference>
<reference evidence="5" key="1">
    <citation type="submission" date="2022-01" db="UniProtKB">
        <authorList>
            <consortium name="EnsemblMetazoa"/>
        </authorList>
    </citation>
    <scope>IDENTIFICATION</scope>
</reference>
<dbReference type="CTD" id="37218"/>
<accession>A0A8I6TKD8</accession>
<dbReference type="GeneID" id="106672715"/>
<dbReference type="CDD" id="cd07594">
    <property type="entry name" value="BAR_Endophilin_B"/>
    <property type="match status" value="1"/>
</dbReference>
<dbReference type="InterPro" id="IPR001452">
    <property type="entry name" value="SH3_domain"/>
</dbReference>
<dbReference type="Pfam" id="PF14604">
    <property type="entry name" value="SH3_9"/>
    <property type="match status" value="1"/>
</dbReference>
<dbReference type="InterPro" id="IPR004148">
    <property type="entry name" value="BAR_dom"/>
</dbReference>
<name>A0A8I6TKD8_CIMLE</name>
<proteinExistence type="predicted"/>
<evidence type="ECO:0000259" key="4">
    <source>
        <dbReference type="PROSITE" id="PS51021"/>
    </source>
</evidence>
<dbReference type="RefSeq" id="XP_014259840.1">
    <property type="nucleotide sequence ID" value="XM_014404354.2"/>
</dbReference>
<dbReference type="PROSITE" id="PS50002">
    <property type="entry name" value="SH3"/>
    <property type="match status" value="1"/>
</dbReference>
<evidence type="ECO:0000313" key="5">
    <source>
        <dbReference type="EnsemblMetazoa" id="XP_014259840.1"/>
    </source>
</evidence>
<keyword evidence="1 2" id="KW-0728">SH3 domain</keyword>
<keyword evidence="6" id="KW-1185">Reference proteome</keyword>
<protein>
    <recommendedName>
        <fullName evidence="7">Endophilin-A</fullName>
    </recommendedName>
</protein>
<dbReference type="Gene3D" id="1.20.1270.60">
    <property type="entry name" value="Arfaptin homology (AH) domain/BAR domain"/>
    <property type="match status" value="1"/>
</dbReference>
<sequence length="332" mass="37602">MNFNVDLKKMVRDAGNVMNRMVQLTGEKLGTSEKTELDAHFENLAERSDTTKTWTEKILKDTESVLTPNPGYRVEDFLFDKIDKKRNNRLSNLEYLGLDMVEAGNEFGPGTPYGGALLKVGQCEQKLGRIEREFISNTNTCFLTPLRKYLEGEMKTIVTERGVLESRRLDLDACKNRVRKARSMIGQPTAAQEGLSPELLLQQAERDLRVAQSEFDRQVEITKLLLESVSSSHSSHLRCLNDFVDAQLLYFQQCASAVQDLKNEMSKKIMMAKVIVGYDARNEEELSLSVDEVIMVETISESEKQYVIGKKGNKKGKVPLAYLEIIQTDSQT</sequence>
<evidence type="ECO:0008006" key="7">
    <source>
        <dbReference type="Google" id="ProtNLM"/>
    </source>
</evidence>
<dbReference type="KEGG" id="clec:106672715"/>
<evidence type="ECO:0000313" key="6">
    <source>
        <dbReference type="Proteomes" id="UP000494040"/>
    </source>
</evidence>
<dbReference type="AlphaFoldDB" id="A0A8I6TKD8"/>
<dbReference type="SUPFAM" id="SSF103657">
    <property type="entry name" value="BAR/IMD domain-like"/>
    <property type="match status" value="1"/>
</dbReference>
<evidence type="ECO:0000259" key="3">
    <source>
        <dbReference type="PROSITE" id="PS50002"/>
    </source>
</evidence>
<dbReference type="SUPFAM" id="SSF50044">
    <property type="entry name" value="SH3-domain"/>
    <property type="match status" value="1"/>
</dbReference>
<dbReference type="Proteomes" id="UP000494040">
    <property type="component" value="Unassembled WGS sequence"/>
</dbReference>
<dbReference type="Gene3D" id="2.30.30.40">
    <property type="entry name" value="SH3 Domains"/>
    <property type="match status" value="1"/>
</dbReference>
<dbReference type="PROSITE" id="PS51021">
    <property type="entry name" value="BAR"/>
    <property type="match status" value="1"/>
</dbReference>
<dbReference type="OMA" id="DWIMAER"/>
<feature type="domain" description="BAR" evidence="4">
    <location>
        <begin position="26"/>
        <end position="274"/>
    </location>
</feature>
<feature type="domain" description="SH3" evidence="3">
    <location>
        <begin position="267"/>
        <end position="328"/>
    </location>
</feature>
<dbReference type="Pfam" id="PF03114">
    <property type="entry name" value="BAR"/>
    <property type="match status" value="1"/>
</dbReference>
<evidence type="ECO:0000256" key="1">
    <source>
        <dbReference type="ARBA" id="ARBA00022443"/>
    </source>
</evidence>
<dbReference type="SMART" id="SM00326">
    <property type="entry name" value="SH3"/>
    <property type="match status" value="1"/>
</dbReference>
<dbReference type="InterPro" id="IPR027267">
    <property type="entry name" value="AH/BAR_dom_sf"/>
</dbReference>
<dbReference type="InterPro" id="IPR036028">
    <property type="entry name" value="SH3-like_dom_sf"/>
</dbReference>
<dbReference type="OrthoDB" id="14167at2759"/>
<dbReference type="GO" id="GO:0005737">
    <property type="term" value="C:cytoplasm"/>
    <property type="evidence" value="ECO:0007669"/>
    <property type="project" value="InterPro"/>
</dbReference>
<organism evidence="5 6">
    <name type="scientific">Cimex lectularius</name>
    <name type="common">Bed bug</name>
    <name type="synonym">Acanthia lectularia</name>
    <dbReference type="NCBI Taxonomy" id="79782"/>
    <lineage>
        <taxon>Eukaryota</taxon>
        <taxon>Metazoa</taxon>
        <taxon>Ecdysozoa</taxon>
        <taxon>Arthropoda</taxon>
        <taxon>Hexapoda</taxon>
        <taxon>Insecta</taxon>
        <taxon>Pterygota</taxon>
        <taxon>Neoptera</taxon>
        <taxon>Paraneoptera</taxon>
        <taxon>Hemiptera</taxon>
        <taxon>Heteroptera</taxon>
        <taxon>Panheteroptera</taxon>
        <taxon>Cimicomorpha</taxon>
        <taxon>Cimicidae</taxon>
        <taxon>Cimex</taxon>
    </lineage>
</organism>
<dbReference type="SMART" id="SM00721">
    <property type="entry name" value="BAR"/>
    <property type="match status" value="1"/>
</dbReference>
<evidence type="ECO:0000256" key="2">
    <source>
        <dbReference type="PROSITE-ProRule" id="PRU00192"/>
    </source>
</evidence>